<organism evidence="6 7">
    <name type="scientific">Symbiodinium microadriaticum</name>
    <name type="common">Dinoflagellate</name>
    <name type="synonym">Zooxanthella microadriatica</name>
    <dbReference type="NCBI Taxonomy" id="2951"/>
    <lineage>
        <taxon>Eukaryota</taxon>
        <taxon>Sar</taxon>
        <taxon>Alveolata</taxon>
        <taxon>Dinophyceae</taxon>
        <taxon>Suessiales</taxon>
        <taxon>Symbiodiniaceae</taxon>
        <taxon>Symbiodinium</taxon>
    </lineage>
</organism>
<evidence type="ECO:0000256" key="2">
    <source>
        <dbReference type="ARBA" id="ARBA00022857"/>
    </source>
</evidence>
<feature type="compositionally biased region" description="Acidic residues" evidence="5">
    <location>
        <begin position="1007"/>
        <end position="1019"/>
    </location>
</feature>
<feature type="region of interest" description="Disordered" evidence="5">
    <location>
        <begin position="465"/>
        <end position="486"/>
    </location>
</feature>
<dbReference type="AlphaFoldDB" id="A0A1Q9DB76"/>
<feature type="compositionally biased region" description="Basic and acidic residues" evidence="5">
    <location>
        <begin position="846"/>
        <end position="856"/>
    </location>
</feature>
<dbReference type="EMBL" id="LSRX01000625">
    <property type="protein sequence ID" value="OLP92369.1"/>
    <property type="molecule type" value="Genomic_DNA"/>
</dbReference>
<evidence type="ECO:0000256" key="1">
    <source>
        <dbReference type="ARBA" id="ARBA00006484"/>
    </source>
</evidence>
<comment type="caution">
    <text evidence="6">The sequence shown here is derived from an EMBL/GenBank/DDBJ whole genome shotgun (WGS) entry which is preliminary data.</text>
</comment>
<dbReference type="Pfam" id="PF00106">
    <property type="entry name" value="adh_short"/>
    <property type="match status" value="1"/>
</dbReference>
<keyword evidence="7" id="KW-1185">Reference proteome</keyword>
<evidence type="ECO:0000256" key="3">
    <source>
        <dbReference type="ARBA" id="ARBA00023002"/>
    </source>
</evidence>
<evidence type="ECO:0000256" key="5">
    <source>
        <dbReference type="SAM" id="MobiDB-lite"/>
    </source>
</evidence>
<feature type="compositionally biased region" description="Polar residues" evidence="5">
    <location>
        <begin position="553"/>
        <end position="571"/>
    </location>
</feature>
<keyword evidence="4" id="KW-0175">Coiled coil</keyword>
<comment type="similarity">
    <text evidence="1">Belongs to the short-chain dehydrogenases/reductases (SDR) family.</text>
</comment>
<reference evidence="6 7" key="1">
    <citation type="submission" date="2016-02" db="EMBL/GenBank/DDBJ databases">
        <title>Genome analysis of coral dinoflagellate symbionts highlights evolutionary adaptations to a symbiotic lifestyle.</title>
        <authorList>
            <person name="Aranda M."/>
            <person name="Li Y."/>
            <person name="Liew Y.J."/>
            <person name="Baumgarten S."/>
            <person name="Simakov O."/>
            <person name="Wilson M."/>
            <person name="Piel J."/>
            <person name="Ashoor H."/>
            <person name="Bougouffa S."/>
            <person name="Bajic V.B."/>
            <person name="Ryu T."/>
            <person name="Ravasi T."/>
            <person name="Bayer T."/>
            <person name="Micklem G."/>
            <person name="Kim H."/>
            <person name="Bhak J."/>
            <person name="Lajeunesse T.C."/>
            <person name="Voolstra C.R."/>
        </authorList>
    </citation>
    <scope>NUCLEOTIDE SEQUENCE [LARGE SCALE GENOMIC DNA]</scope>
    <source>
        <strain evidence="6 7">CCMP2467</strain>
    </source>
</reference>
<evidence type="ECO:0000256" key="4">
    <source>
        <dbReference type="SAM" id="Coils"/>
    </source>
</evidence>
<evidence type="ECO:0000313" key="7">
    <source>
        <dbReference type="Proteomes" id="UP000186817"/>
    </source>
</evidence>
<sequence>MSVAVVTGANRIPGIGYEIARGLATKLPEGSTIVITARVPDMGREATEKLKHELKDRVQLVFHQLDIGDAASVEALGNFVRSELGRIDVLVNNAGLAFPMSDPTPFQDQARQTVDINYYGTKRMLTTLRPLLSPNSRSVGVSSSAGQLGSSWSPELKKRLLADDLTVQELDSIAEEFVQAAREGQHRERGFPGTAYGTSKALMTQLHRVLAKDPPPGLLCAVCPGLCRTHMATGRGTLMSNILWLASFVVGSSAEGGADTPVWLCTDIAEAEFASYHGRFLRGHFHSLFVVLPCMSSGKGLAYKDVAATVYPMDYYSNKGGPWANYGAHNGHGGSAILARRTGGTWKPETWMEAKRRKLHSRLGQVAPSGAVMGFEQDPARAVMDDGGSIASSESTTTQLWPEACVEVDGWGDGGPVLRFLDAEVRQGTWACGKIFCKEPVTLQASSQLSQNGMPVDLERLRHDPNGSEVCRPSSIPEPHPQPATPVFGVGARPTSCHDTRQVRSDVRWGEALSASSGTSTEHREGFYVQGSRNATPGRRKHSLGLRNREGSRCSSSDFPIQTVTAPSVSYPSRRGQKPARKPPAQPIRSAKDGQPENLLDASMLAEVFGRDRSNEIEKVLEQWQEYQLLRSELSAQDLKREVRSLRGELTRAEAEVAEARQVEAETAQAELAVLGAVRAEVLSERQAEREEYQEESKQLRYLNSEESKQLRYASSELAELQTALEASELQPLQLEQERDQWADRCSALSDELHMQRIMCRRLEHDGSNLREEYLEESVAHRALELQRGELTCFHQNEVHEVQQLRQELQQLKAGEEAQCLELRQAQHDLTEVRCEHKAVESQLEHQTQRLLERPDQAPASSIGDLRPVHSQTEPQRKRLPAKARLEQPDKRPLESSSPDQLGPHVELQKLLLQTHALEGPEALPLASSLRDPESPGEFLRELRAVVGTPSRLTGGAGAGGVDYAVKAASEALRRAEARCEISRFRSQAMEADLAAALVDSQPSEEAGPELELEEDEEDSPRRKLWEHEEEEEDASEGTLGGDPVQTVQIRQLSHLALAGLQLLMRAAFVGWRDQQQLSDVRCKENLLKAWSSHGGRHLSSRLALLCCRTLFGIWRQLVVVSRGRLHHLSLGQAPGFVRRSLRRTSGALQLLERSRERVWLLGFVLSLWSSLR</sequence>
<feature type="coiled-coil region" evidence="4">
    <location>
        <begin position="795"/>
        <end position="843"/>
    </location>
</feature>
<feature type="region of interest" description="Disordered" evidence="5">
    <location>
        <begin position="999"/>
        <end position="1043"/>
    </location>
</feature>
<dbReference type="InterPro" id="IPR002347">
    <property type="entry name" value="SDR_fam"/>
</dbReference>
<dbReference type="Gene3D" id="3.40.50.720">
    <property type="entry name" value="NAD(P)-binding Rossmann-like Domain"/>
    <property type="match status" value="1"/>
</dbReference>
<gene>
    <name evidence="6" type="primary">CBR1</name>
    <name evidence="6" type="ORF">AK812_SmicGene25856</name>
</gene>
<feature type="region of interest" description="Disordered" evidence="5">
    <location>
        <begin position="846"/>
        <end position="902"/>
    </location>
</feature>
<dbReference type="InterPro" id="IPR036291">
    <property type="entry name" value="NAD(P)-bd_dom_sf"/>
</dbReference>
<dbReference type="PRINTS" id="PR00081">
    <property type="entry name" value="GDHRDH"/>
</dbReference>
<dbReference type="PANTHER" id="PTHR43963:SF6">
    <property type="entry name" value="CHAIN DEHYDROGENASE FAMILY PROTEIN, PUTATIVE (AFU_ORTHOLOGUE AFUA_3G15350)-RELATED"/>
    <property type="match status" value="1"/>
</dbReference>
<feature type="compositionally biased region" description="Basic and acidic residues" evidence="5">
    <location>
        <begin position="884"/>
        <end position="894"/>
    </location>
</feature>
<dbReference type="GO" id="GO:0016491">
    <property type="term" value="F:oxidoreductase activity"/>
    <property type="evidence" value="ECO:0007669"/>
    <property type="project" value="UniProtKB-KW"/>
</dbReference>
<name>A0A1Q9DB76_SYMMI</name>
<accession>A0A1Q9DB76</accession>
<evidence type="ECO:0000313" key="6">
    <source>
        <dbReference type="EMBL" id="OLP92369.1"/>
    </source>
</evidence>
<dbReference type="Proteomes" id="UP000186817">
    <property type="component" value="Unassembled WGS sequence"/>
</dbReference>
<protein>
    <submittedName>
        <fullName evidence="6">Carbonyl reductase [NADPH] 1</fullName>
    </submittedName>
</protein>
<feature type="region of interest" description="Disordered" evidence="5">
    <location>
        <begin position="512"/>
        <end position="597"/>
    </location>
</feature>
<dbReference type="PANTHER" id="PTHR43963">
    <property type="entry name" value="CARBONYL REDUCTASE 1-RELATED"/>
    <property type="match status" value="1"/>
</dbReference>
<keyword evidence="2" id="KW-0521">NADP</keyword>
<dbReference type="OrthoDB" id="438661at2759"/>
<feature type="coiled-coil region" evidence="4">
    <location>
        <begin position="629"/>
        <end position="731"/>
    </location>
</feature>
<keyword evidence="3" id="KW-0560">Oxidoreductase</keyword>
<dbReference type="SUPFAM" id="SSF51735">
    <property type="entry name" value="NAD(P)-binding Rossmann-fold domains"/>
    <property type="match status" value="1"/>
</dbReference>
<proteinExistence type="inferred from homology"/>